<dbReference type="GO" id="GO:0044780">
    <property type="term" value="P:bacterial-type flagellum assembly"/>
    <property type="evidence" value="ECO:0007669"/>
    <property type="project" value="InterPro"/>
</dbReference>
<dbReference type="EMBL" id="LWMH01000001">
    <property type="protein sequence ID" value="KZS45808.1"/>
    <property type="molecule type" value="Genomic_DNA"/>
</dbReference>
<feature type="region of interest" description="Disordered" evidence="2">
    <location>
        <begin position="146"/>
        <end position="166"/>
    </location>
</feature>
<dbReference type="SUPFAM" id="SSF140566">
    <property type="entry name" value="FlgN-like"/>
    <property type="match status" value="1"/>
</dbReference>
<evidence type="ECO:0000256" key="2">
    <source>
        <dbReference type="SAM" id="MobiDB-lite"/>
    </source>
</evidence>
<keyword evidence="3" id="KW-0969">Cilium</keyword>
<keyword evidence="1" id="KW-1005">Bacterial flagellum biogenesis</keyword>
<organism evidence="3 4">
    <name type="scientific">Paenibacillus glucanolyticus</name>
    <dbReference type="NCBI Taxonomy" id="59843"/>
    <lineage>
        <taxon>Bacteria</taxon>
        <taxon>Bacillati</taxon>
        <taxon>Bacillota</taxon>
        <taxon>Bacilli</taxon>
        <taxon>Bacillales</taxon>
        <taxon>Paenibacillaceae</taxon>
        <taxon>Paenibacillus</taxon>
    </lineage>
</organism>
<gene>
    <name evidence="3" type="ORF">AWU65_07730</name>
</gene>
<dbReference type="InterPro" id="IPR036679">
    <property type="entry name" value="FlgN-like_sf"/>
</dbReference>
<proteinExistence type="predicted"/>
<sequence length="166" mass="19322">MSARTIIEYMKRQDELHEQLIEAGKDKRQAILDNDVERLTAVMTKENRLLKQVAETEALRQGAADDFLREKGIRSQLQLTVTEMTRLVFNPDEKTELQDVQEQLMDRLIELKELNAINRELIEQSLAFIDYSLNLLVSRPEDDLLYQHPKHQNPAGKGRSMFDTRA</sequence>
<evidence type="ECO:0000313" key="4">
    <source>
        <dbReference type="Proteomes" id="UP000076796"/>
    </source>
</evidence>
<dbReference type="RefSeq" id="WP_063477992.1">
    <property type="nucleotide sequence ID" value="NZ_CP147845.1"/>
</dbReference>
<comment type="caution">
    <text evidence="3">The sequence shown here is derived from an EMBL/GenBank/DDBJ whole genome shotgun (WGS) entry which is preliminary data.</text>
</comment>
<dbReference type="InterPro" id="IPR007809">
    <property type="entry name" value="FlgN-like"/>
</dbReference>
<dbReference type="GeneID" id="97552853"/>
<evidence type="ECO:0000256" key="1">
    <source>
        <dbReference type="ARBA" id="ARBA00022795"/>
    </source>
</evidence>
<keyword evidence="3" id="KW-0966">Cell projection</keyword>
<dbReference type="STRING" id="59843.A3958_07290"/>
<keyword evidence="4" id="KW-1185">Reference proteome</keyword>
<keyword evidence="3" id="KW-0282">Flagellum</keyword>
<protein>
    <submittedName>
        <fullName evidence="3">Flagellar biosynthesis protein FlgN</fullName>
    </submittedName>
</protein>
<name>A0A163I668_9BACL</name>
<dbReference type="AlphaFoldDB" id="A0A163I668"/>
<reference evidence="3" key="1">
    <citation type="journal article" date="2016" name="Genome Announc.">
        <title>Draft genomes of two strains of Paenibacillus glucanolyticus with capability to degrade lignocellulose.</title>
        <authorList>
            <person name="Mathews S.L."/>
            <person name="Pawlak J."/>
            <person name="Grunden A.M."/>
        </authorList>
    </citation>
    <scope>NUCLEOTIDE SEQUENCE [LARGE SCALE GENOMIC DNA]</scope>
    <source>
        <strain evidence="3">SLM1</strain>
    </source>
</reference>
<dbReference type="Pfam" id="PF05130">
    <property type="entry name" value="FlgN"/>
    <property type="match status" value="1"/>
</dbReference>
<accession>A0A163I668</accession>
<evidence type="ECO:0000313" key="3">
    <source>
        <dbReference type="EMBL" id="KZS45808.1"/>
    </source>
</evidence>
<dbReference type="Gene3D" id="1.20.58.300">
    <property type="entry name" value="FlgN-like"/>
    <property type="match status" value="1"/>
</dbReference>
<dbReference type="OrthoDB" id="2660802at2"/>
<dbReference type="Proteomes" id="UP000076796">
    <property type="component" value="Unassembled WGS sequence"/>
</dbReference>